<dbReference type="CDD" id="cd01392">
    <property type="entry name" value="HTH_LacI"/>
    <property type="match status" value="1"/>
</dbReference>
<dbReference type="Gene3D" id="1.10.260.40">
    <property type="entry name" value="lambda repressor-like DNA-binding domains"/>
    <property type="match status" value="1"/>
</dbReference>
<dbReference type="Gene3D" id="3.40.50.2300">
    <property type="match status" value="2"/>
</dbReference>
<protein>
    <submittedName>
        <fullName evidence="6">LacI family gluconate utilization system Gnt-I transcriptional repressor</fullName>
    </submittedName>
</protein>
<dbReference type="SUPFAM" id="SSF53822">
    <property type="entry name" value="Periplasmic binding protein-like I"/>
    <property type="match status" value="1"/>
</dbReference>
<accession>A0ABU1WQ27</accession>
<dbReference type="CDD" id="cd01575">
    <property type="entry name" value="PBP1_GntR"/>
    <property type="match status" value="1"/>
</dbReference>
<gene>
    <name evidence="6" type="ORF">J2W49_003377</name>
</gene>
<feature type="domain" description="HTH lacI-type" evidence="5">
    <location>
        <begin position="23"/>
        <end position="77"/>
    </location>
</feature>
<evidence type="ECO:0000256" key="3">
    <source>
        <dbReference type="ARBA" id="ARBA00023163"/>
    </source>
</evidence>
<feature type="region of interest" description="Disordered" evidence="4">
    <location>
        <begin position="1"/>
        <end position="21"/>
    </location>
</feature>
<evidence type="ECO:0000313" key="6">
    <source>
        <dbReference type="EMBL" id="MDR7151401.1"/>
    </source>
</evidence>
<keyword evidence="1" id="KW-0805">Transcription regulation</keyword>
<name>A0ABU1WQ27_9BURK</name>
<comment type="caution">
    <text evidence="6">The sequence shown here is derived from an EMBL/GenBank/DDBJ whole genome shotgun (WGS) entry which is preliminary data.</text>
</comment>
<dbReference type="Pfam" id="PF00356">
    <property type="entry name" value="LacI"/>
    <property type="match status" value="1"/>
</dbReference>
<dbReference type="InterPro" id="IPR010982">
    <property type="entry name" value="Lambda_DNA-bd_dom_sf"/>
</dbReference>
<keyword evidence="3" id="KW-0804">Transcription</keyword>
<sequence length="348" mass="37047">MNDESAAGGKGTQRRHRRNTGAMTLRQVAQLADVAPVTVSRVLNTPDVVSPEVRERVLAVIRETGYVPNRLAGGLASTRSNLIAAIVPTITMSVFLQTVQSLTDTLFDADYQLMLGQTGYSPEREDALLEAIIGRRPDGIVLTGVDHSAQSRQRLLGAGIPVVETWDLTDHPIDMLVGFSHRDIGSSVARYLAGRGRQQLALVTADDERARRRASAFEATALELGLPPVQRISVGGSRTLSSGRTALARLAESGSRPDAVFCSSDLLALGVMTEAQSRELRVGQDLGVVGFGDFDFVADLEPALTSVRINGAAIGEQAARFLVARAEGHAVAQPVVDVGFSIVERASA</sequence>
<dbReference type="InterPro" id="IPR000843">
    <property type="entry name" value="HTH_LacI"/>
</dbReference>
<evidence type="ECO:0000256" key="2">
    <source>
        <dbReference type="ARBA" id="ARBA00023125"/>
    </source>
</evidence>
<dbReference type="PANTHER" id="PTHR30146:SF33">
    <property type="entry name" value="TRANSCRIPTIONAL REGULATOR"/>
    <property type="match status" value="1"/>
</dbReference>
<dbReference type="Pfam" id="PF13377">
    <property type="entry name" value="Peripla_BP_3"/>
    <property type="match status" value="1"/>
</dbReference>
<keyword evidence="2" id="KW-0238">DNA-binding</keyword>
<dbReference type="EMBL" id="JAVDWU010000007">
    <property type="protein sequence ID" value="MDR7151401.1"/>
    <property type="molecule type" value="Genomic_DNA"/>
</dbReference>
<evidence type="ECO:0000256" key="4">
    <source>
        <dbReference type="SAM" id="MobiDB-lite"/>
    </source>
</evidence>
<reference evidence="6 7" key="1">
    <citation type="submission" date="2023-07" db="EMBL/GenBank/DDBJ databases">
        <title>Sorghum-associated microbial communities from plants grown in Nebraska, USA.</title>
        <authorList>
            <person name="Schachtman D."/>
        </authorList>
    </citation>
    <scope>NUCLEOTIDE SEQUENCE [LARGE SCALE GENOMIC DNA]</scope>
    <source>
        <strain evidence="6 7">4249</strain>
    </source>
</reference>
<keyword evidence="7" id="KW-1185">Reference proteome</keyword>
<proteinExistence type="predicted"/>
<evidence type="ECO:0000256" key="1">
    <source>
        <dbReference type="ARBA" id="ARBA00023015"/>
    </source>
</evidence>
<dbReference type="PROSITE" id="PS50932">
    <property type="entry name" value="HTH_LACI_2"/>
    <property type="match status" value="1"/>
</dbReference>
<evidence type="ECO:0000313" key="7">
    <source>
        <dbReference type="Proteomes" id="UP001265700"/>
    </source>
</evidence>
<dbReference type="InterPro" id="IPR028082">
    <property type="entry name" value="Peripla_BP_I"/>
</dbReference>
<dbReference type="Proteomes" id="UP001265700">
    <property type="component" value="Unassembled WGS sequence"/>
</dbReference>
<dbReference type="SMART" id="SM00354">
    <property type="entry name" value="HTH_LACI"/>
    <property type="match status" value="1"/>
</dbReference>
<organism evidence="6 7">
    <name type="scientific">Hydrogenophaga palleronii</name>
    <dbReference type="NCBI Taxonomy" id="65655"/>
    <lineage>
        <taxon>Bacteria</taxon>
        <taxon>Pseudomonadati</taxon>
        <taxon>Pseudomonadota</taxon>
        <taxon>Betaproteobacteria</taxon>
        <taxon>Burkholderiales</taxon>
        <taxon>Comamonadaceae</taxon>
        <taxon>Hydrogenophaga</taxon>
    </lineage>
</organism>
<dbReference type="SUPFAM" id="SSF47413">
    <property type="entry name" value="lambda repressor-like DNA-binding domains"/>
    <property type="match status" value="1"/>
</dbReference>
<dbReference type="InterPro" id="IPR046335">
    <property type="entry name" value="LacI/GalR-like_sensor"/>
</dbReference>
<evidence type="ECO:0000259" key="5">
    <source>
        <dbReference type="PROSITE" id="PS50932"/>
    </source>
</evidence>
<dbReference type="PANTHER" id="PTHR30146">
    <property type="entry name" value="LACI-RELATED TRANSCRIPTIONAL REPRESSOR"/>
    <property type="match status" value="1"/>
</dbReference>